<evidence type="ECO:0000256" key="2">
    <source>
        <dbReference type="ARBA" id="ARBA00022490"/>
    </source>
</evidence>
<dbReference type="InterPro" id="IPR001412">
    <property type="entry name" value="aa-tRNA-synth_I_CS"/>
</dbReference>
<evidence type="ECO:0000259" key="12">
    <source>
        <dbReference type="SMART" id="SM01016"/>
    </source>
</evidence>
<keyword evidence="3 9" id="KW-0436">Ligase</keyword>
<comment type="catalytic activity">
    <reaction evidence="8 9">
        <text>tRNA(Arg) + L-arginine + ATP = L-arginyl-tRNA(Arg) + AMP + diphosphate</text>
        <dbReference type="Rhea" id="RHEA:20301"/>
        <dbReference type="Rhea" id="RHEA-COMP:9658"/>
        <dbReference type="Rhea" id="RHEA-COMP:9673"/>
        <dbReference type="ChEBI" id="CHEBI:30616"/>
        <dbReference type="ChEBI" id="CHEBI:32682"/>
        <dbReference type="ChEBI" id="CHEBI:33019"/>
        <dbReference type="ChEBI" id="CHEBI:78442"/>
        <dbReference type="ChEBI" id="CHEBI:78513"/>
        <dbReference type="ChEBI" id="CHEBI:456215"/>
        <dbReference type="EC" id="6.1.1.19"/>
    </reaction>
</comment>
<feature type="domain" description="DALR anticodon binding" evidence="11">
    <location>
        <begin position="456"/>
        <end position="569"/>
    </location>
</feature>
<comment type="caution">
    <text evidence="9">Lacks conserved residue(s) required for the propagation of feature annotation.</text>
</comment>
<dbReference type="Pfam" id="PF05746">
    <property type="entry name" value="DALR_1"/>
    <property type="match status" value="1"/>
</dbReference>
<dbReference type="InterPro" id="IPR035684">
    <property type="entry name" value="ArgRS_core"/>
</dbReference>
<dbReference type="InterPro" id="IPR008909">
    <property type="entry name" value="DALR_anticod-bd"/>
</dbReference>
<gene>
    <name evidence="9 13" type="primary">argS</name>
    <name evidence="13" type="ORF">M9B40_05210</name>
</gene>
<dbReference type="InterPro" id="IPR036695">
    <property type="entry name" value="Arg-tRNA-synth_N_sf"/>
</dbReference>
<dbReference type="Pfam" id="PF03485">
    <property type="entry name" value="Arg_tRNA_synt_N"/>
    <property type="match status" value="1"/>
</dbReference>
<dbReference type="Gene3D" id="3.30.1360.70">
    <property type="entry name" value="Arginyl tRNA synthetase N-terminal domain"/>
    <property type="match status" value="1"/>
</dbReference>
<dbReference type="EMBL" id="CP097966">
    <property type="protein sequence ID" value="URQ63123.1"/>
    <property type="molecule type" value="Genomic_DNA"/>
</dbReference>
<dbReference type="NCBIfam" id="TIGR00456">
    <property type="entry name" value="argS"/>
    <property type="match status" value="1"/>
</dbReference>
<evidence type="ECO:0000313" key="14">
    <source>
        <dbReference type="Proteomes" id="UP001056381"/>
    </source>
</evidence>
<evidence type="ECO:0000256" key="10">
    <source>
        <dbReference type="RuleBase" id="RU363038"/>
    </source>
</evidence>
<protein>
    <recommendedName>
        <fullName evidence="9">Arginine--tRNA ligase</fullName>
        <ecNumber evidence="9">6.1.1.19</ecNumber>
    </recommendedName>
    <alternativeName>
        <fullName evidence="9">Arginyl-tRNA synthetase</fullName>
        <shortName evidence="9">ArgRS</shortName>
    </alternativeName>
</protein>
<evidence type="ECO:0000256" key="1">
    <source>
        <dbReference type="ARBA" id="ARBA00005594"/>
    </source>
</evidence>
<evidence type="ECO:0000256" key="3">
    <source>
        <dbReference type="ARBA" id="ARBA00022598"/>
    </source>
</evidence>
<dbReference type="Gene3D" id="1.10.730.10">
    <property type="entry name" value="Isoleucyl-tRNA Synthetase, Domain 1"/>
    <property type="match status" value="1"/>
</dbReference>
<reference evidence="13" key="1">
    <citation type="submission" date="2022-05" db="EMBL/GenBank/DDBJ databases">
        <title>Single-amplified genomics reveal most streamlined microbe among free-living bacteria.</title>
        <authorList>
            <person name="Roda-Garcia J."/>
            <person name="Haro-Moreno J.M."/>
            <person name="Rodriguez-Valera F."/>
            <person name="Almagro-Moreno S."/>
            <person name="Lopez-Perez M."/>
        </authorList>
    </citation>
    <scope>NUCLEOTIDE SEQUENCE</scope>
    <source>
        <strain evidence="13">TMED112-D2-2</strain>
    </source>
</reference>
<evidence type="ECO:0000313" key="13">
    <source>
        <dbReference type="EMBL" id="URQ63123.1"/>
    </source>
</evidence>
<evidence type="ECO:0000259" key="11">
    <source>
        <dbReference type="SMART" id="SM00836"/>
    </source>
</evidence>
<keyword evidence="2 9" id="KW-0963">Cytoplasm</keyword>
<dbReference type="SUPFAM" id="SSF52374">
    <property type="entry name" value="Nucleotidylyl transferase"/>
    <property type="match status" value="1"/>
</dbReference>
<dbReference type="InterPro" id="IPR005148">
    <property type="entry name" value="Arg-tRNA-synth_N"/>
</dbReference>
<dbReference type="PROSITE" id="PS00178">
    <property type="entry name" value="AA_TRNA_LIGASE_I"/>
    <property type="match status" value="1"/>
</dbReference>
<keyword evidence="7 9" id="KW-0030">Aminoacyl-tRNA synthetase</keyword>
<keyword evidence="5 9" id="KW-0067">ATP-binding</keyword>
<proteinExistence type="inferred from homology"/>
<dbReference type="HAMAP" id="MF_00123">
    <property type="entry name" value="Arg_tRNA_synth"/>
    <property type="match status" value="1"/>
</dbReference>
<feature type="domain" description="Arginyl tRNA synthetase N-terminal" evidence="12">
    <location>
        <begin position="5"/>
        <end position="93"/>
    </location>
</feature>
<evidence type="ECO:0000256" key="9">
    <source>
        <dbReference type="HAMAP-Rule" id="MF_00123"/>
    </source>
</evidence>
<dbReference type="SMART" id="SM00836">
    <property type="entry name" value="DALR_1"/>
    <property type="match status" value="1"/>
</dbReference>
<dbReference type="SUPFAM" id="SSF47323">
    <property type="entry name" value="Anticodon-binding domain of a subclass of class I aminoacyl-tRNA synthetases"/>
    <property type="match status" value="1"/>
</dbReference>
<dbReference type="GO" id="GO:0006420">
    <property type="term" value="P:arginyl-tRNA aminoacylation"/>
    <property type="evidence" value="ECO:0007669"/>
    <property type="project" value="UniProtKB-UniRule"/>
</dbReference>
<evidence type="ECO:0000256" key="7">
    <source>
        <dbReference type="ARBA" id="ARBA00023146"/>
    </source>
</evidence>
<dbReference type="GO" id="GO:0004814">
    <property type="term" value="F:arginine-tRNA ligase activity"/>
    <property type="evidence" value="ECO:0007669"/>
    <property type="project" value="UniProtKB-UniRule"/>
</dbReference>
<dbReference type="PANTHER" id="PTHR11956">
    <property type="entry name" value="ARGINYL-TRNA SYNTHETASE"/>
    <property type="match status" value="1"/>
</dbReference>
<dbReference type="CDD" id="cd00671">
    <property type="entry name" value="ArgRS_core"/>
    <property type="match status" value="1"/>
</dbReference>
<organism evidence="13 14">
    <name type="scientific">SAR86 cluster bacterium</name>
    <dbReference type="NCBI Taxonomy" id="2030880"/>
    <lineage>
        <taxon>Bacteria</taxon>
        <taxon>Pseudomonadati</taxon>
        <taxon>Pseudomonadota</taxon>
        <taxon>Gammaproteobacteria</taxon>
        <taxon>SAR86 cluster</taxon>
    </lineage>
</organism>
<dbReference type="Proteomes" id="UP001056381">
    <property type="component" value="Chromosome"/>
</dbReference>
<comment type="similarity">
    <text evidence="1 9 10">Belongs to the class-I aminoacyl-tRNA synthetase family.</text>
</comment>
<dbReference type="SUPFAM" id="SSF55190">
    <property type="entry name" value="Arginyl-tRNA synthetase (ArgRS), N-terminal 'additional' domain"/>
    <property type="match status" value="1"/>
</dbReference>
<sequence length="569" mass="66152">MMIIQELNQELREAVKKFSKEKGLDLIPKDKDIEFEISDDINRAHFSSSSPLKLAKFFKTNPVELAKDINEKINHKAISKSSVEGAGFINIFINKNYISDEIEKVIKCNEEWGRKKLKKERVLVEFVSSNPTGPLHIGHARGAVLGNIISNLLSNQGYEVTKEYYVNDAGRQINILALSIMLETFQNKINKEGLYQGDYIKDLAKKFMAAKLVNEVKNPLDKFSDDPDERIDQLISHYKKEAPETWIQIRDFSVNEMIKLIKDDLSKMEILHDEWFYESSLGSIEKKESSVAKALDEIVKSKNTFEKDGAIWFEGTKYGDDKDRVLLRANKEPTYYLTDVGYHKDKIDRNYDHYINIFGADHHGYVNRLTSAFNLIKKPKQNIEHILYQLVNLYEGGRKNTMSTRKGKFLSLNDLLNEFNSDLIKFFFLEKKYDHEIDFDTKLAKENSKNNPYFYTMYAYVRCCSILEKKKPNLDKKLDKNELLKNYDLLSRIINFPIYLEKFTLERSPHSLVHFTKELAANYHSFYEQNPVITDNQEKSNARLLITKATSIVLKNSFKIIGVTPLEKM</sequence>
<dbReference type="Pfam" id="PF00750">
    <property type="entry name" value="tRNA-synt_1d"/>
    <property type="match status" value="1"/>
</dbReference>
<dbReference type="PANTHER" id="PTHR11956:SF5">
    <property type="entry name" value="ARGININE--TRNA LIGASE, CYTOPLASMIC"/>
    <property type="match status" value="1"/>
</dbReference>
<dbReference type="GO" id="GO:0005524">
    <property type="term" value="F:ATP binding"/>
    <property type="evidence" value="ECO:0007669"/>
    <property type="project" value="UniProtKB-UniRule"/>
</dbReference>
<dbReference type="InterPro" id="IPR001278">
    <property type="entry name" value="Arg-tRNA-ligase"/>
</dbReference>
<dbReference type="PRINTS" id="PR01038">
    <property type="entry name" value="TRNASYNTHARG"/>
</dbReference>
<accession>A0A9Q8X3X2</accession>
<dbReference type="InterPro" id="IPR009080">
    <property type="entry name" value="tRNAsynth_Ia_anticodon-bd"/>
</dbReference>
<evidence type="ECO:0000256" key="6">
    <source>
        <dbReference type="ARBA" id="ARBA00022917"/>
    </source>
</evidence>
<evidence type="ECO:0000256" key="5">
    <source>
        <dbReference type="ARBA" id="ARBA00022840"/>
    </source>
</evidence>
<keyword evidence="4 9" id="KW-0547">Nucleotide-binding</keyword>
<keyword evidence="6 9" id="KW-0648">Protein biosynthesis</keyword>
<evidence type="ECO:0000256" key="4">
    <source>
        <dbReference type="ARBA" id="ARBA00022741"/>
    </source>
</evidence>
<dbReference type="InterPro" id="IPR014729">
    <property type="entry name" value="Rossmann-like_a/b/a_fold"/>
</dbReference>
<dbReference type="GO" id="GO:0005737">
    <property type="term" value="C:cytoplasm"/>
    <property type="evidence" value="ECO:0007669"/>
    <property type="project" value="UniProtKB-SubCell"/>
</dbReference>
<name>A0A9Q8X3X2_9GAMM</name>
<keyword evidence="14" id="KW-1185">Reference proteome</keyword>
<dbReference type="SMART" id="SM01016">
    <property type="entry name" value="Arg_tRNA_synt_N"/>
    <property type="match status" value="1"/>
</dbReference>
<dbReference type="EC" id="6.1.1.19" evidence="9"/>
<evidence type="ECO:0000256" key="8">
    <source>
        <dbReference type="ARBA" id="ARBA00049339"/>
    </source>
</evidence>
<dbReference type="AlphaFoldDB" id="A0A9Q8X3X2"/>
<comment type="subunit">
    <text evidence="9">Monomer.</text>
</comment>
<comment type="subcellular location">
    <subcellularLocation>
        <location evidence="9">Cytoplasm</location>
    </subcellularLocation>
</comment>
<dbReference type="Gene3D" id="3.40.50.620">
    <property type="entry name" value="HUPs"/>
    <property type="match status" value="1"/>
</dbReference>